<evidence type="ECO:0000313" key="4">
    <source>
        <dbReference type="Proteomes" id="UP000186235"/>
    </source>
</evidence>
<dbReference type="Proteomes" id="UP000186235">
    <property type="component" value="Unassembled WGS sequence"/>
</dbReference>
<dbReference type="SUPFAM" id="SSF52540">
    <property type="entry name" value="P-loop containing nucleoside triphosphate hydrolases"/>
    <property type="match status" value="1"/>
</dbReference>
<dbReference type="InterPro" id="IPR033186">
    <property type="entry name" value="HerA_C"/>
</dbReference>
<keyword evidence="4" id="KW-1185">Reference proteome</keyword>
<evidence type="ECO:0000256" key="1">
    <source>
        <dbReference type="SAM" id="MobiDB-lite"/>
    </source>
</evidence>
<dbReference type="Pfam" id="PF05872">
    <property type="entry name" value="HerA_C"/>
    <property type="match status" value="1"/>
</dbReference>
<proteinExistence type="predicted"/>
<sequence length="626" mass="64411">MADDAPPSPSELAALRAAAAQAAAEAAEARAAAARAALEAAEAAAGAPSGEASPAGTAATDAPPLPEPTDPAPDAAPPAGGYAAQVAAGYAYAGGTLPLGALLEGAEGGDPAPRADVQVGFALSMLNRHGLVAGATGTGKTKTLQGMAEGLSAAGVPVFLADVKGDLSGLAVPGTSSAKIVERAASIGQEWSPTAYPVEVYSLGGLGTGVPIRTTVADFGPLLLAKVLGLNETQESSLGLIFHWADAQGLALLDLKDLRATIAYLTSDEGKAELRGIGGVSGATAGVILREIVALQAQGADVFFGEPAFATSELLRTTPDGRGVVSALELPAVQDRPALFSTFLMWLLADLFQELPEVGDVEKPRLVFFFDEAHLLFTGASKEFLQQVVQTVRLVRSKGVGVFFVTQSPKDVPADVLAQLGNRVQHALRAFTPDDAAALRAAVRTYPTSPYDLERLLQSLGTGEAVVTVLTEKGAPAPVAWTRVRAPQSSMDPAPASVLDGIVAASPATARYGTAVDAESAFELLQVRVQEQAAARAAADAAEAEAAAQEKAAKQAAQEAERAAKKEQAELEKMRAKLEREAAKGRSRSSGSSRSRSSSPLDSFLRSAGTQLGRELTRTIFGTRRR</sequence>
<accession>A0A1N6TRI4</accession>
<feature type="compositionally biased region" description="Low complexity" evidence="1">
    <location>
        <begin position="37"/>
        <end position="62"/>
    </location>
</feature>
<evidence type="ECO:0000313" key="3">
    <source>
        <dbReference type="EMBL" id="SIQ55992.1"/>
    </source>
</evidence>
<gene>
    <name evidence="3" type="ORF">SAMN05518682_2880</name>
</gene>
<organism evidence="3 4">
    <name type="scientific">Cellulosimicrobium aquatile</name>
    <dbReference type="NCBI Taxonomy" id="1612203"/>
    <lineage>
        <taxon>Bacteria</taxon>
        <taxon>Bacillati</taxon>
        <taxon>Actinomycetota</taxon>
        <taxon>Actinomycetes</taxon>
        <taxon>Micrococcales</taxon>
        <taxon>Promicromonosporaceae</taxon>
        <taxon>Cellulosimicrobium</taxon>
    </lineage>
</organism>
<dbReference type="InterPro" id="IPR051162">
    <property type="entry name" value="T4SS_component"/>
</dbReference>
<feature type="compositionally biased region" description="Basic and acidic residues" evidence="1">
    <location>
        <begin position="559"/>
        <end position="584"/>
    </location>
</feature>
<reference evidence="4" key="1">
    <citation type="submission" date="2017-01" db="EMBL/GenBank/DDBJ databases">
        <authorList>
            <person name="Varghese N."/>
            <person name="Submissions S."/>
        </authorList>
    </citation>
    <scope>NUCLEOTIDE SEQUENCE [LARGE SCALE GENOMIC DNA]</scope>
    <source>
        <strain evidence="4">3bp</strain>
    </source>
</reference>
<feature type="compositionally biased region" description="Pro residues" evidence="1">
    <location>
        <begin position="63"/>
        <end position="76"/>
    </location>
</feature>
<protein>
    <recommendedName>
        <fullName evidence="2">Helicase HerA-like C-terminal domain-containing protein</fullName>
    </recommendedName>
</protein>
<feature type="region of interest" description="Disordered" evidence="1">
    <location>
        <begin position="37"/>
        <end position="80"/>
    </location>
</feature>
<feature type="compositionally biased region" description="Low complexity" evidence="1">
    <location>
        <begin position="588"/>
        <end position="599"/>
    </location>
</feature>
<evidence type="ECO:0000259" key="2">
    <source>
        <dbReference type="Pfam" id="PF05872"/>
    </source>
</evidence>
<dbReference type="AlphaFoldDB" id="A0A1N6TRI4"/>
<dbReference type="PANTHER" id="PTHR30121">
    <property type="entry name" value="UNCHARACTERIZED PROTEIN YJGR-RELATED"/>
    <property type="match status" value="1"/>
</dbReference>
<dbReference type="RefSeq" id="WP_076405575.1">
    <property type="nucleotide sequence ID" value="NZ_FTMI01000005.1"/>
</dbReference>
<dbReference type="Gene3D" id="3.40.50.300">
    <property type="entry name" value="P-loop containing nucleotide triphosphate hydrolases"/>
    <property type="match status" value="2"/>
</dbReference>
<feature type="domain" description="Helicase HerA-like C-terminal" evidence="2">
    <location>
        <begin position="114"/>
        <end position="623"/>
    </location>
</feature>
<dbReference type="PANTHER" id="PTHR30121:SF6">
    <property type="entry name" value="SLR6007 PROTEIN"/>
    <property type="match status" value="1"/>
</dbReference>
<dbReference type="EMBL" id="FTMI01000005">
    <property type="protein sequence ID" value="SIQ55992.1"/>
    <property type="molecule type" value="Genomic_DNA"/>
</dbReference>
<name>A0A1N6TRI4_9MICO</name>
<dbReference type="InterPro" id="IPR027417">
    <property type="entry name" value="P-loop_NTPase"/>
</dbReference>
<feature type="region of interest" description="Disordered" evidence="1">
    <location>
        <begin position="553"/>
        <end position="610"/>
    </location>
</feature>